<dbReference type="AlphaFoldDB" id="A0A512BQF5"/>
<keyword evidence="2" id="KW-0378">Hydrolase</keyword>
<evidence type="ECO:0000256" key="2">
    <source>
        <dbReference type="ARBA" id="ARBA00022801"/>
    </source>
</evidence>
<protein>
    <submittedName>
        <fullName evidence="5">Serine esterase</fullName>
    </submittedName>
</protein>
<evidence type="ECO:0000313" key="6">
    <source>
        <dbReference type="Proteomes" id="UP000321085"/>
    </source>
</evidence>
<sequence length="230" mass="24519">MSSSQEPAAELGILRSRPETIAKPSSSPLGSRPLDLSATRDGALYIPNRQDATKPAPLIVALHGAGGVASQLIDLLVGPADAHGIIILAPESRSSTWDVIRGGYGPDVLFIDRALQKVFDLHVINPQRIAVAGFSDGASYALSIGLINGSLFGNIVAFSPGFMAPTQQSDTPRIFISHGVTDEVLPIDRCSRRLVPNLKKAGYDVDYQEFEGGHVVPADIVERAIRRFLG</sequence>
<feature type="region of interest" description="Disordered" evidence="3">
    <location>
        <begin position="1"/>
        <end position="35"/>
    </location>
</feature>
<feature type="domain" description="Phospholipase/carboxylesterase/thioesterase" evidence="4">
    <location>
        <begin position="111"/>
        <end position="223"/>
    </location>
</feature>
<dbReference type="InterPro" id="IPR003140">
    <property type="entry name" value="PLipase/COase/thioEstase"/>
</dbReference>
<dbReference type="SUPFAM" id="SSF53474">
    <property type="entry name" value="alpha/beta-Hydrolases"/>
    <property type="match status" value="1"/>
</dbReference>
<dbReference type="RefSeq" id="WP_114186639.1">
    <property type="nucleotide sequence ID" value="NZ_BJYU01000020.1"/>
</dbReference>
<dbReference type="PANTHER" id="PTHR43037">
    <property type="entry name" value="UNNAMED PRODUCT-RELATED"/>
    <property type="match status" value="1"/>
</dbReference>
<comment type="caution">
    <text evidence="5">The sequence shown here is derived from an EMBL/GenBank/DDBJ whole genome shotgun (WGS) entry which is preliminary data.</text>
</comment>
<proteinExistence type="predicted"/>
<name>A0A512BQF5_9HYPH</name>
<evidence type="ECO:0000313" key="5">
    <source>
        <dbReference type="EMBL" id="GEO14168.1"/>
    </source>
</evidence>
<accession>A0A512BQF5</accession>
<dbReference type="Proteomes" id="UP000321085">
    <property type="component" value="Unassembled WGS sequence"/>
</dbReference>
<dbReference type="InterPro" id="IPR050955">
    <property type="entry name" value="Plant_Biomass_Hydrol_Est"/>
</dbReference>
<dbReference type="OrthoDB" id="9805640at2"/>
<dbReference type="Gene3D" id="3.40.50.1820">
    <property type="entry name" value="alpha/beta hydrolase"/>
    <property type="match status" value="1"/>
</dbReference>
<evidence type="ECO:0000256" key="3">
    <source>
        <dbReference type="SAM" id="MobiDB-lite"/>
    </source>
</evidence>
<evidence type="ECO:0000256" key="1">
    <source>
        <dbReference type="ARBA" id="ARBA00022729"/>
    </source>
</evidence>
<dbReference type="GO" id="GO:0016787">
    <property type="term" value="F:hydrolase activity"/>
    <property type="evidence" value="ECO:0007669"/>
    <property type="project" value="UniProtKB-KW"/>
</dbReference>
<evidence type="ECO:0000259" key="4">
    <source>
        <dbReference type="Pfam" id="PF02230"/>
    </source>
</evidence>
<reference evidence="5 6" key="1">
    <citation type="submission" date="2019-07" db="EMBL/GenBank/DDBJ databases">
        <title>Whole genome shotgun sequence of Microvirga aerophila NBRC 106136.</title>
        <authorList>
            <person name="Hosoyama A."/>
            <person name="Uohara A."/>
            <person name="Ohji S."/>
            <person name="Ichikawa N."/>
        </authorList>
    </citation>
    <scope>NUCLEOTIDE SEQUENCE [LARGE SCALE GENOMIC DNA]</scope>
    <source>
        <strain evidence="5 6">NBRC 106136</strain>
    </source>
</reference>
<dbReference type="InterPro" id="IPR029058">
    <property type="entry name" value="AB_hydrolase_fold"/>
</dbReference>
<dbReference type="EMBL" id="BJYU01000020">
    <property type="protein sequence ID" value="GEO14168.1"/>
    <property type="molecule type" value="Genomic_DNA"/>
</dbReference>
<keyword evidence="1" id="KW-0732">Signal</keyword>
<organism evidence="5 6">
    <name type="scientific">Microvirga aerophila</name>
    <dbReference type="NCBI Taxonomy" id="670291"/>
    <lineage>
        <taxon>Bacteria</taxon>
        <taxon>Pseudomonadati</taxon>
        <taxon>Pseudomonadota</taxon>
        <taxon>Alphaproteobacteria</taxon>
        <taxon>Hyphomicrobiales</taxon>
        <taxon>Methylobacteriaceae</taxon>
        <taxon>Microvirga</taxon>
    </lineage>
</organism>
<dbReference type="PANTHER" id="PTHR43037:SF5">
    <property type="entry name" value="FERULOYL ESTERASE"/>
    <property type="match status" value="1"/>
</dbReference>
<dbReference type="Pfam" id="PF02230">
    <property type="entry name" value="Abhydrolase_2"/>
    <property type="match status" value="1"/>
</dbReference>
<gene>
    <name evidence="5" type="ORF">MAE02_18640</name>
</gene>
<keyword evidence="6" id="KW-1185">Reference proteome</keyword>